<proteinExistence type="predicted"/>
<organism evidence="1 2">
    <name type="scientific">Tautonia sociabilis</name>
    <dbReference type="NCBI Taxonomy" id="2080755"/>
    <lineage>
        <taxon>Bacteria</taxon>
        <taxon>Pseudomonadati</taxon>
        <taxon>Planctomycetota</taxon>
        <taxon>Planctomycetia</taxon>
        <taxon>Isosphaerales</taxon>
        <taxon>Isosphaeraceae</taxon>
        <taxon>Tautonia</taxon>
    </lineage>
</organism>
<dbReference type="AlphaFoldDB" id="A0A432MMA3"/>
<name>A0A432MMA3_9BACT</name>
<gene>
    <name evidence="1" type="ORF">TsocGM_07920</name>
</gene>
<dbReference type="Proteomes" id="UP000280296">
    <property type="component" value="Unassembled WGS sequence"/>
</dbReference>
<evidence type="ECO:0000313" key="2">
    <source>
        <dbReference type="Proteomes" id="UP000280296"/>
    </source>
</evidence>
<dbReference type="EMBL" id="RYZH01000012">
    <property type="protein sequence ID" value="RUL88255.1"/>
    <property type="molecule type" value="Genomic_DNA"/>
</dbReference>
<reference evidence="1 2" key="1">
    <citation type="submission" date="2018-12" db="EMBL/GenBank/DDBJ databases">
        <authorList>
            <person name="Toschakov S.V."/>
        </authorList>
    </citation>
    <scope>NUCLEOTIDE SEQUENCE [LARGE SCALE GENOMIC DNA]</scope>
    <source>
        <strain evidence="1 2">GM2012</strain>
    </source>
</reference>
<sequence>MLGTAIEAIKLVRDAWPRRWSNVESRVTLDELGVSVSCRGIGPGRVRVTVFDASGRMIAVIDGDDRLDGELRMGCNLEGFSDSLRTEFFRMARCYREFDRTGDLDQSNYFQYYRTRVVFMAERDRAAEEAFEAEDAA</sequence>
<reference evidence="1 2" key="2">
    <citation type="submission" date="2019-01" db="EMBL/GenBank/DDBJ databases">
        <title>Tautonia sociabilis, a novel thermotolerant planctomycete of Isosphaeraceae family, isolated from a 4000 m deep subterranean habitat.</title>
        <authorList>
            <person name="Kovaleva O.L."/>
            <person name="Elcheninov A.G."/>
            <person name="Van Heerden E."/>
            <person name="Toshchakov S.V."/>
            <person name="Novikov A."/>
            <person name="Bonch-Osmolovskaya E.A."/>
            <person name="Kublanov I.V."/>
        </authorList>
    </citation>
    <scope>NUCLEOTIDE SEQUENCE [LARGE SCALE GENOMIC DNA]</scope>
    <source>
        <strain evidence="1 2">GM2012</strain>
    </source>
</reference>
<comment type="caution">
    <text evidence="1">The sequence shown here is derived from an EMBL/GenBank/DDBJ whole genome shotgun (WGS) entry which is preliminary data.</text>
</comment>
<keyword evidence="2" id="KW-1185">Reference proteome</keyword>
<evidence type="ECO:0000313" key="1">
    <source>
        <dbReference type="EMBL" id="RUL88255.1"/>
    </source>
</evidence>
<dbReference type="RefSeq" id="WP_126724769.1">
    <property type="nucleotide sequence ID" value="NZ_RYZH01000012.1"/>
</dbReference>
<dbReference type="OrthoDB" id="9848573at2"/>
<accession>A0A432MMA3</accession>
<protein>
    <submittedName>
        <fullName evidence="1">Uncharacterized protein</fullName>
    </submittedName>
</protein>